<evidence type="ECO:0000313" key="11">
    <source>
        <dbReference type="Proteomes" id="UP000634136"/>
    </source>
</evidence>
<evidence type="ECO:0000256" key="9">
    <source>
        <dbReference type="SAM" id="Phobius"/>
    </source>
</evidence>
<dbReference type="PANTHER" id="PTHR24286:SF12">
    <property type="entry name" value="CYTOCHROME P450 FAMILY PROTEIN, EXPRESSED"/>
    <property type="match status" value="1"/>
</dbReference>
<evidence type="ECO:0000256" key="5">
    <source>
        <dbReference type="ARBA" id="ARBA00022989"/>
    </source>
</evidence>
<dbReference type="GO" id="GO:0016132">
    <property type="term" value="P:brassinosteroid biosynthetic process"/>
    <property type="evidence" value="ECO:0007669"/>
    <property type="project" value="TreeGrafter"/>
</dbReference>
<dbReference type="PROSITE" id="PS00086">
    <property type="entry name" value="CYTOCHROME_P450"/>
    <property type="match status" value="1"/>
</dbReference>
<name>A0A834SZ79_9FABA</name>
<dbReference type="GO" id="GO:0005506">
    <property type="term" value="F:iron ion binding"/>
    <property type="evidence" value="ECO:0007669"/>
    <property type="project" value="InterPro"/>
</dbReference>
<keyword evidence="8" id="KW-0503">Monooxygenase</keyword>
<dbReference type="PANTHER" id="PTHR24286">
    <property type="entry name" value="CYTOCHROME P450 26"/>
    <property type="match status" value="1"/>
</dbReference>
<evidence type="ECO:0000256" key="1">
    <source>
        <dbReference type="ARBA" id="ARBA00004167"/>
    </source>
</evidence>
<gene>
    <name evidence="10" type="ORF">G2W53_038320</name>
</gene>
<dbReference type="GO" id="GO:0016125">
    <property type="term" value="P:sterol metabolic process"/>
    <property type="evidence" value="ECO:0007669"/>
    <property type="project" value="TreeGrafter"/>
</dbReference>
<evidence type="ECO:0000256" key="6">
    <source>
        <dbReference type="ARBA" id="ARBA00023004"/>
    </source>
</evidence>
<dbReference type="Gene3D" id="1.10.630.10">
    <property type="entry name" value="Cytochrome P450"/>
    <property type="match status" value="1"/>
</dbReference>
<keyword evidence="11" id="KW-1185">Reference proteome</keyword>
<dbReference type="InterPro" id="IPR017972">
    <property type="entry name" value="Cyt_P450_CS"/>
</dbReference>
<dbReference type="OrthoDB" id="2789670at2759"/>
<evidence type="ECO:0000256" key="3">
    <source>
        <dbReference type="ARBA" id="ARBA00022692"/>
    </source>
</evidence>
<dbReference type="GO" id="GO:0016020">
    <property type="term" value="C:membrane"/>
    <property type="evidence" value="ECO:0007669"/>
    <property type="project" value="UniProtKB-SubCell"/>
</dbReference>
<evidence type="ECO:0000256" key="2">
    <source>
        <dbReference type="ARBA" id="ARBA00010617"/>
    </source>
</evidence>
<dbReference type="AlphaFoldDB" id="A0A834SZ79"/>
<accession>A0A834SZ79</accession>
<organism evidence="10 11">
    <name type="scientific">Senna tora</name>
    <dbReference type="NCBI Taxonomy" id="362788"/>
    <lineage>
        <taxon>Eukaryota</taxon>
        <taxon>Viridiplantae</taxon>
        <taxon>Streptophyta</taxon>
        <taxon>Embryophyta</taxon>
        <taxon>Tracheophyta</taxon>
        <taxon>Spermatophyta</taxon>
        <taxon>Magnoliopsida</taxon>
        <taxon>eudicotyledons</taxon>
        <taxon>Gunneridae</taxon>
        <taxon>Pentapetalae</taxon>
        <taxon>rosids</taxon>
        <taxon>fabids</taxon>
        <taxon>Fabales</taxon>
        <taxon>Fabaceae</taxon>
        <taxon>Caesalpinioideae</taxon>
        <taxon>Cassia clade</taxon>
        <taxon>Senna</taxon>
    </lineage>
</organism>
<keyword evidence="6 7" id="KW-0408">Iron</keyword>
<keyword evidence="3 9" id="KW-0812">Transmembrane</keyword>
<evidence type="ECO:0000256" key="4">
    <source>
        <dbReference type="ARBA" id="ARBA00022723"/>
    </source>
</evidence>
<dbReference type="Pfam" id="PF00067">
    <property type="entry name" value="p450"/>
    <property type="match status" value="2"/>
</dbReference>
<feature type="binding site" description="axial binding residue" evidence="7">
    <location>
        <position position="412"/>
    </location>
    <ligand>
        <name>heme</name>
        <dbReference type="ChEBI" id="CHEBI:30413"/>
    </ligand>
    <ligandPart>
        <name>Fe</name>
        <dbReference type="ChEBI" id="CHEBI:18248"/>
    </ligandPart>
</feature>
<keyword evidence="7 8" id="KW-0349">Heme</keyword>
<dbReference type="Proteomes" id="UP000634136">
    <property type="component" value="Unassembled WGS sequence"/>
</dbReference>
<comment type="subcellular location">
    <subcellularLocation>
        <location evidence="1">Membrane</location>
        <topology evidence="1">Single-pass membrane protein</topology>
    </subcellularLocation>
</comment>
<feature type="transmembrane region" description="Helical" evidence="9">
    <location>
        <begin position="7"/>
        <end position="25"/>
    </location>
</feature>
<dbReference type="InterPro" id="IPR002401">
    <property type="entry name" value="Cyt_P450_E_grp-I"/>
</dbReference>
<comment type="similarity">
    <text evidence="2 8">Belongs to the cytochrome P450 family.</text>
</comment>
<keyword evidence="5 9" id="KW-1133">Transmembrane helix</keyword>
<comment type="caution">
    <text evidence="10">The sequence shown here is derived from an EMBL/GenBank/DDBJ whole genome shotgun (WGS) entry which is preliminary data.</text>
</comment>
<evidence type="ECO:0000256" key="8">
    <source>
        <dbReference type="RuleBase" id="RU000461"/>
    </source>
</evidence>
<keyword evidence="8" id="KW-0560">Oxidoreductase</keyword>
<dbReference type="InterPro" id="IPR001128">
    <property type="entry name" value="Cyt_P450"/>
</dbReference>
<dbReference type="GO" id="GO:0020037">
    <property type="term" value="F:heme binding"/>
    <property type="evidence" value="ECO:0007669"/>
    <property type="project" value="InterPro"/>
</dbReference>
<protein>
    <submittedName>
        <fullName evidence="10">Ent-kaurenoic acid oxidase 2</fullName>
    </submittedName>
</protein>
<feature type="transmembrane region" description="Helical" evidence="9">
    <location>
        <begin position="83"/>
        <end position="101"/>
    </location>
</feature>
<keyword evidence="4 7" id="KW-0479">Metal-binding</keyword>
<evidence type="ECO:0000256" key="7">
    <source>
        <dbReference type="PIRSR" id="PIRSR602401-1"/>
    </source>
</evidence>
<dbReference type="EMBL" id="JAAIUW010000012">
    <property type="protein sequence ID" value="KAF7806159.1"/>
    <property type="molecule type" value="Genomic_DNA"/>
</dbReference>
<sequence length="463" mass="52606">MGMTEWVSVGIASLPLLGLVLWWWNELWYAVPLMRANKRLPPGHMGLPFIGDMLAFLFYFKLLRRPDEYINAKRRKYGDKIGVFRSHLFGSACIIACGPSVNKFVLQSSEEKFESEWPTVAIVGTTSLVAVHGKEHAILRSFVLNAINSPNSLRRITLFVQPRILSALQSWANNLKINAHLETKKVTFENIAKLFGSKEAGGELERIDKLFEGMIKGVRAYPRINIPGFAYHSAVKCRKKAEQIFWRELDKRRRRNTTSSSEGEGEGDTNDLMDGLMQIRDDEGNLLSDKHVVDNIITLIIAGYEENMALKNAKTGEFITYEQLSGLKYTNKVVEETIRMANVSAFSFRKVVKETEYKGYDFPKGWNVILWTRYLHTNPENFEDPLCFNPDRWNEAVKAGTYQVFGGGARTCAGNMLARLQLAILLHHLSTGYKWELVNPKAGVIYLPLPMPEDGVEIMFSKL</sequence>
<keyword evidence="9" id="KW-0472">Membrane</keyword>
<dbReference type="PRINTS" id="PR00463">
    <property type="entry name" value="EP450I"/>
</dbReference>
<evidence type="ECO:0000313" key="10">
    <source>
        <dbReference type="EMBL" id="KAF7806159.1"/>
    </source>
</evidence>
<feature type="transmembrane region" description="Helical" evidence="9">
    <location>
        <begin position="45"/>
        <end position="62"/>
    </location>
</feature>
<dbReference type="GO" id="GO:0010268">
    <property type="term" value="P:brassinosteroid homeostasis"/>
    <property type="evidence" value="ECO:0007669"/>
    <property type="project" value="TreeGrafter"/>
</dbReference>
<dbReference type="GO" id="GO:0004497">
    <property type="term" value="F:monooxygenase activity"/>
    <property type="evidence" value="ECO:0007669"/>
    <property type="project" value="UniProtKB-KW"/>
</dbReference>
<dbReference type="GO" id="GO:0016705">
    <property type="term" value="F:oxidoreductase activity, acting on paired donors, with incorporation or reduction of molecular oxygen"/>
    <property type="evidence" value="ECO:0007669"/>
    <property type="project" value="InterPro"/>
</dbReference>
<proteinExistence type="inferred from homology"/>
<dbReference type="InterPro" id="IPR036396">
    <property type="entry name" value="Cyt_P450_sf"/>
</dbReference>
<dbReference type="SUPFAM" id="SSF48264">
    <property type="entry name" value="Cytochrome P450"/>
    <property type="match status" value="1"/>
</dbReference>
<comment type="cofactor">
    <cofactor evidence="7">
        <name>heme</name>
        <dbReference type="ChEBI" id="CHEBI:30413"/>
    </cofactor>
</comment>
<reference evidence="10" key="1">
    <citation type="submission" date="2020-09" db="EMBL/GenBank/DDBJ databases">
        <title>Genome-Enabled Discovery of Anthraquinone Biosynthesis in Senna tora.</title>
        <authorList>
            <person name="Kang S.-H."/>
            <person name="Pandey R.P."/>
            <person name="Lee C.-M."/>
            <person name="Sim J.-S."/>
            <person name="Jeong J.-T."/>
            <person name="Choi B.-S."/>
            <person name="Jung M."/>
            <person name="Ginzburg D."/>
            <person name="Zhao K."/>
            <person name="Won S.Y."/>
            <person name="Oh T.-J."/>
            <person name="Yu Y."/>
            <person name="Kim N.-H."/>
            <person name="Lee O.R."/>
            <person name="Lee T.-H."/>
            <person name="Bashyal P."/>
            <person name="Kim T.-S."/>
            <person name="Lee W.-H."/>
            <person name="Kawkins C."/>
            <person name="Kim C.-K."/>
            <person name="Kim J.S."/>
            <person name="Ahn B.O."/>
            <person name="Rhee S.Y."/>
            <person name="Sohng J.K."/>
        </authorList>
    </citation>
    <scope>NUCLEOTIDE SEQUENCE</scope>
    <source>
        <tissue evidence="10">Leaf</tissue>
    </source>
</reference>